<sequence length="965" mass="106362">MDVNEYRRRGKEMVDYIADYLENIRDRRVFPDVKPGYMRGLLPEFAPIEGENWDAIFADVERVIMPGITHWQSPHMHAYFPALNSFPSLLGDMLADAINCLGFTWASSPACTELEVIVMNWLGKMIGLPDDFLHLHNKSPGGGVIQTTASEATLVCLLAGRTRAIQRFHERHPGFQDAEINARLVAYCSDQAHSSVEKAALIGLVRMRFIEADDSLAMRGKALREAIEDDIKQGLVPFWVCATLGTTGSCSFDNLEEIGIVCRDFNIWLHVDCAYAGSAFICPEFRTWLRGIEKADSIAFNPSKWLMVHFDATALWIKDSTAVHRTFNVEPLYLQHENSGVSIDYMHWQIPLSRRFRALKVFFVLRSFGIKGLQKHIREGVRLAQKFEALVLADHRFEIPAKRHLGMVVFRIKGENEITERLLKRLNHRGNLHCIPSSLKGKYVIRFTVTSTNTTVDDIVKDWNEIRRVASMILDEMNITISNRNKVYLKDTKDKSEAFGSSLLLSNSPLSPKIVNGSFAAIFDADEFLAKTYAGVRIAHQESPSMRRRVRGILMSGKQFSLDSHMDVVVQSSFDSGTNNSSTEANGSTTPVKKNKNPSSICEDSEESAEDYPTVKRTATSPNYSTMKIAAEYLSQNSISATTNLASPRRKSTATQTPQHHYKPLHATLDEVSDETSEDLLSEKSVMDTANAQLVAASCKLLLANTQPTLAATSSTAPASLRTTPSPPLPVPQQQRAGNNNNFTQQMQAISNAASASTRTIMRANTMQEVYHGKRYLDTGVAVGPANNYFSNTIINANTPSGGTTPTTPSAETPDAESQWSALFHSFDTAPAPTVRGVSYLSGRLLNMDSVSARSTSTLPSIDESASECMSISSTSTPADTFSMPAQLLSNRHNVTRFYSAPSARPAAPSATMPSTLASFSLNAMTLSEDETDADAWQVARCGSSEDYSITSSGAQSRSSSLDLV</sequence>
<protein>
    <recommendedName>
        <fullName evidence="9">Histidine decarboxylase</fullName>
        <ecNumber evidence="4">4.1.1.22</ecNumber>
    </recommendedName>
</protein>
<evidence type="ECO:0000256" key="3">
    <source>
        <dbReference type="ARBA" id="ARBA00011738"/>
    </source>
</evidence>
<dbReference type="FunFam" id="3.40.640.10:FF:000025">
    <property type="entry name" value="Histidine decarboxylase"/>
    <property type="match status" value="1"/>
</dbReference>
<keyword evidence="13" id="KW-1185">Reference proteome</keyword>
<keyword evidence="7 10" id="KW-0663">Pyridoxal phosphate</keyword>
<feature type="compositionally biased region" description="Polar residues" evidence="11">
    <location>
        <begin position="946"/>
        <end position="965"/>
    </location>
</feature>
<dbReference type="PANTHER" id="PTHR11999:SF68">
    <property type="entry name" value="HISTIDINE DECARBOXYLASE"/>
    <property type="match status" value="1"/>
</dbReference>
<comment type="cofactor">
    <cofactor evidence="1 10">
        <name>pyridoxal 5'-phosphate</name>
        <dbReference type="ChEBI" id="CHEBI:597326"/>
    </cofactor>
</comment>
<dbReference type="SMR" id="A0A034V4Q3"/>
<dbReference type="Gene3D" id="1.20.1340.10">
    <property type="entry name" value="dopa decarboxylase, N-terminal domain"/>
    <property type="match status" value="1"/>
</dbReference>
<keyword evidence="5" id="KW-0127">Catecholamine biosynthesis</keyword>
<dbReference type="GO" id="GO:0042423">
    <property type="term" value="P:catecholamine biosynthetic process"/>
    <property type="evidence" value="ECO:0007669"/>
    <property type="project" value="UniProtKB-KW"/>
</dbReference>
<dbReference type="GO" id="GO:0001694">
    <property type="term" value="P:histamine biosynthetic process"/>
    <property type="evidence" value="ECO:0007669"/>
    <property type="project" value="TreeGrafter"/>
</dbReference>
<reference evidence="14" key="2">
    <citation type="submission" date="2025-05" db="UniProtKB">
        <authorList>
            <consortium name="RefSeq"/>
        </authorList>
    </citation>
    <scope>IDENTIFICATION</scope>
    <source>
        <tissue evidence="14">Adult</tissue>
    </source>
</reference>
<dbReference type="PANTHER" id="PTHR11999">
    <property type="entry name" value="GROUP II PYRIDOXAL-5-PHOSPHATE DECARBOXYLASE"/>
    <property type="match status" value="1"/>
</dbReference>
<feature type="region of interest" description="Disordered" evidence="11">
    <location>
        <begin position="643"/>
        <end position="674"/>
    </location>
</feature>
<accession>A0A034V4Q3</accession>
<gene>
    <name evidence="12" type="primary">DCHS</name>
    <name evidence="14" type="synonym">LOC105229708</name>
</gene>
<dbReference type="InterPro" id="IPR015424">
    <property type="entry name" value="PyrdxlP-dep_Trfase"/>
</dbReference>
<evidence type="ECO:0000313" key="13">
    <source>
        <dbReference type="Proteomes" id="UP001652620"/>
    </source>
</evidence>
<organism evidence="12">
    <name type="scientific">Bactrocera dorsalis</name>
    <name type="common">Oriental fruit fly</name>
    <name type="synonym">Dacus dorsalis</name>
    <dbReference type="NCBI Taxonomy" id="27457"/>
    <lineage>
        <taxon>Eukaryota</taxon>
        <taxon>Metazoa</taxon>
        <taxon>Ecdysozoa</taxon>
        <taxon>Arthropoda</taxon>
        <taxon>Hexapoda</taxon>
        <taxon>Insecta</taxon>
        <taxon>Pterygota</taxon>
        <taxon>Neoptera</taxon>
        <taxon>Endopterygota</taxon>
        <taxon>Diptera</taxon>
        <taxon>Brachycera</taxon>
        <taxon>Muscomorpha</taxon>
        <taxon>Tephritoidea</taxon>
        <taxon>Tephritidae</taxon>
        <taxon>Bactrocera</taxon>
        <taxon>Bactrocera</taxon>
    </lineage>
</organism>
<dbReference type="InterPro" id="IPR015422">
    <property type="entry name" value="PyrdxlP-dep_Trfase_small"/>
</dbReference>
<dbReference type="GO" id="GO:0006548">
    <property type="term" value="P:L-histidine catabolic process"/>
    <property type="evidence" value="ECO:0007669"/>
    <property type="project" value="TreeGrafter"/>
</dbReference>
<dbReference type="Proteomes" id="UP001652620">
    <property type="component" value="Chromosome 3"/>
</dbReference>
<dbReference type="FunFam" id="1.20.1340.10:FF:000001">
    <property type="entry name" value="Histidine decarboxylase"/>
    <property type="match status" value="1"/>
</dbReference>
<evidence type="ECO:0000256" key="11">
    <source>
        <dbReference type="SAM" id="MobiDB-lite"/>
    </source>
</evidence>
<dbReference type="Gene3D" id="3.90.1150.10">
    <property type="entry name" value="Aspartate Aminotransferase, domain 1"/>
    <property type="match status" value="1"/>
</dbReference>
<dbReference type="Pfam" id="PF00282">
    <property type="entry name" value="Pyridoxal_deC"/>
    <property type="match status" value="1"/>
</dbReference>
<dbReference type="SUPFAM" id="SSF53383">
    <property type="entry name" value="PLP-dependent transferases"/>
    <property type="match status" value="1"/>
</dbReference>
<feature type="region of interest" description="Disordered" evidence="11">
    <location>
        <begin position="945"/>
        <end position="965"/>
    </location>
</feature>
<keyword evidence="6" id="KW-0210">Decarboxylase</keyword>
<proteinExistence type="inferred from homology"/>
<evidence type="ECO:0000256" key="8">
    <source>
        <dbReference type="ARBA" id="ARBA00023239"/>
    </source>
</evidence>
<comment type="subunit">
    <text evidence="3">Homodimer.</text>
</comment>
<evidence type="ECO:0000313" key="12">
    <source>
        <dbReference type="EMBL" id="JAC38241.1"/>
    </source>
</evidence>
<dbReference type="GO" id="GO:0030170">
    <property type="term" value="F:pyridoxal phosphate binding"/>
    <property type="evidence" value="ECO:0007669"/>
    <property type="project" value="InterPro"/>
</dbReference>
<evidence type="ECO:0000256" key="7">
    <source>
        <dbReference type="ARBA" id="ARBA00022898"/>
    </source>
</evidence>
<dbReference type="InterPro" id="IPR002129">
    <property type="entry name" value="PyrdxlP-dep_de-COase"/>
</dbReference>
<dbReference type="OrthoDB" id="639767at2759"/>
<feature type="compositionally biased region" description="Polar residues" evidence="11">
    <location>
        <begin position="573"/>
        <end position="602"/>
    </location>
</feature>
<dbReference type="RefSeq" id="XP_049307856.1">
    <property type="nucleotide sequence ID" value="XM_049451899.1"/>
</dbReference>
<evidence type="ECO:0000256" key="6">
    <source>
        <dbReference type="ARBA" id="ARBA00022793"/>
    </source>
</evidence>
<feature type="modified residue" description="N6-(pyridoxal phosphate)lysine" evidence="10">
    <location>
        <position position="304"/>
    </location>
</feature>
<dbReference type="Gene3D" id="3.40.640.10">
    <property type="entry name" value="Type I PLP-dependent aspartate aminotransferase-like (Major domain)"/>
    <property type="match status" value="1"/>
</dbReference>
<evidence type="ECO:0000256" key="2">
    <source>
        <dbReference type="ARBA" id="ARBA00009533"/>
    </source>
</evidence>
<reference evidence="12" key="1">
    <citation type="journal article" date="2014" name="BMC Genomics">
        <title>Characterizing the developmental transcriptome of the oriental fruit fly, Bactrocera dorsalis (Diptera: Tephritidae) through comparative genomic analysis with Drosophila melanogaster utilizing modENCODE datasets.</title>
        <authorList>
            <person name="Geib S.M."/>
            <person name="Calla B."/>
            <person name="Hall B."/>
            <person name="Hou S."/>
            <person name="Manoukis N.C."/>
        </authorList>
    </citation>
    <scope>NUCLEOTIDE SEQUENCE</scope>
    <source>
        <strain evidence="12">Punador</strain>
    </source>
</reference>
<evidence type="ECO:0000256" key="5">
    <source>
        <dbReference type="ARBA" id="ARBA00022584"/>
    </source>
</evidence>
<evidence type="ECO:0000313" key="14">
    <source>
        <dbReference type="RefSeq" id="XP_049307856.1"/>
    </source>
</evidence>
<dbReference type="GO" id="GO:0005737">
    <property type="term" value="C:cytoplasm"/>
    <property type="evidence" value="ECO:0007669"/>
    <property type="project" value="TreeGrafter"/>
</dbReference>
<dbReference type="InterPro" id="IPR021115">
    <property type="entry name" value="Pyridoxal-P_BS"/>
</dbReference>
<dbReference type="GO" id="GO:0004398">
    <property type="term" value="F:histidine decarboxylase activity"/>
    <property type="evidence" value="ECO:0007669"/>
    <property type="project" value="UniProtKB-EC"/>
</dbReference>
<dbReference type="FunFam" id="3.90.1150.10:FF:000018">
    <property type="entry name" value="Histidine decarboxylase"/>
    <property type="match status" value="1"/>
</dbReference>
<dbReference type="CDD" id="cd06450">
    <property type="entry name" value="DOPA_deC_like"/>
    <property type="match status" value="1"/>
</dbReference>
<name>A0A034V4Q3_BACDO</name>
<comment type="similarity">
    <text evidence="2">Belongs to the group II decarboxylase family.</text>
</comment>
<evidence type="ECO:0000256" key="9">
    <source>
        <dbReference type="ARBA" id="ARBA00039946"/>
    </source>
</evidence>
<dbReference type="EC" id="4.1.1.22" evidence="4"/>
<evidence type="ECO:0000256" key="10">
    <source>
        <dbReference type="PIRSR" id="PIRSR602129-50"/>
    </source>
</evidence>
<dbReference type="EMBL" id="GAKP01020711">
    <property type="protein sequence ID" value="JAC38241.1"/>
    <property type="molecule type" value="Transcribed_RNA"/>
</dbReference>
<feature type="region of interest" description="Disordered" evidence="11">
    <location>
        <begin position="573"/>
        <end position="619"/>
    </location>
</feature>
<evidence type="ECO:0000256" key="4">
    <source>
        <dbReference type="ARBA" id="ARBA00012320"/>
    </source>
</evidence>
<keyword evidence="8" id="KW-0456">Lyase</keyword>
<evidence type="ECO:0000256" key="1">
    <source>
        <dbReference type="ARBA" id="ARBA00001933"/>
    </source>
</evidence>
<dbReference type="InterPro" id="IPR010977">
    <property type="entry name" value="Aromatic_deC"/>
</dbReference>
<dbReference type="PRINTS" id="PR00800">
    <property type="entry name" value="YHDCRBOXLASE"/>
</dbReference>
<dbReference type="AlphaFoldDB" id="A0A034V4Q3"/>
<dbReference type="PROSITE" id="PS00392">
    <property type="entry name" value="DDC_GAD_HDC_YDC"/>
    <property type="match status" value="1"/>
</dbReference>
<dbReference type="InterPro" id="IPR015421">
    <property type="entry name" value="PyrdxlP-dep_Trfase_major"/>
</dbReference>